<dbReference type="InterPro" id="IPR003961">
    <property type="entry name" value="FN3_dom"/>
</dbReference>
<keyword evidence="4" id="KW-0472">Membrane</keyword>
<dbReference type="GeneID" id="101659682"/>
<evidence type="ECO:0000313" key="8">
    <source>
        <dbReference type="RefSeq" id="XP_004698221.1"/>
    </source>
</evidence>
<dbReference type="SMART" id="SM00369">
    <property type="entry name" value="LRR_TYP"/>
    <property type="match status" value="6"/>
</dbReference>
<dbReference type="PROSITE" id="PS50853">
    <property type="entry name" value="FN3"/>
    <property type="match status" value="1"/>
</dbReference>
<evidence type="ECO:0000256" key="5">
    <source>
        <dbReference type="SAM" id="SignalP"/>
    </source>
</evidence>
<evidence type="ECO:0000313" key="7">
    <source>
        <dbReference type="Proteomes" id="UP000694863"/>
    </source>
</evidence>
<dbReference type="PANTHER" id="PTHR24366:SF13">
    <property type="entry name" value="LEUCINE-RICH REPEAT NEURONAL PROTEIN 4"/>
    <property type="match status" value="1"/>
</dbReference>
<feature type="domain" description="Fibronectin type-III" evidence="6">
    <location>
        <begin position="595"/>
        <end position="692"/>
    </location>
</feature>
<protein>
    <submittedName>
        <fullName evidence="8">Leucine-rich repeat neuronal protein 4</fullName>
    </submittedName>
</protein>
<feature type="compositionally biased region" description="Polar residues" evidence="3">
    <location>
        <begin position="412"/>
        <end position="427"/>
    </location>
</feature>
<dbReference type="InterPro" id="IPR036116">
    <property type="entry name" value="FN3_sf"/>
</dbReference>
<evidence type="ECO:0000256" key="3">
    <source>
        <dbReference type="SAM" id="MobiDB-lite"/>
    </source>
</evidence>
<gene>
    <name evidence="8" type="primary">LRRN4</name>
</gene>
<dbReference type="SUPFAM" id="SSF49265">
    <property type="entry name" value="Fibronectin type III"/>
    <property type="match status" value="1"/>
</dbReference>
<evidence type="ECO:0000259" key="6">
    <source>
        <dbReference type="PROSITE" id="PS50853"/>
    </source>
</evidence>
<keyword evidence="1" id="KW-0433">Leucine-rich repeat</keyword>
<keyword evidence="7" id="KW-1185">Reference proteome</keyword>
<dbReference type="SMART" id="SM00364">
    <property type="entry name" value="LRR_BAC"/>
    <property type="match status" value="3"/>
</dbReference>
<proteinExistence type="predicted"/>
<dbReference type="InterPro" id="IPR003591">
    <property type="entry name" value="Leu-rich_rpt_typical-subtyp"/>
</dbReference>
<name>A0ABM0IEI8_ECHTE</name>
<dbReference type="InterPro" id="IPR032675">
    <property type="entry name" value="LRR_dom_sf"/>
</dbReference>
<feature type="compositionally biased region" description="Polar residues" evidence="3">
    <location>
        <begin position="384"/>
        <end position="397"/>
    </location>
</feature>
<dbReference type="RefSeq" id="XP_004698221.1">
    <property type="nucleotide sequence ID" value="XM_004698164.2"/>
</dbReference>
<dbReference type="SMART" id="SM00060">
    <property type="entry name" value="FN3"/>
    <property type="match status" value="1"/>
</dbReference>
<reference evidence="8" key="1">
    <citation type="submission" date="2025-08" db="UniProtKB">
        <authorList>
            <consortium name="RefSeq"/>
        </authorList>
    </citation>
    <scope>IDENTIFICATION</scope>
</reference>
<dbReference type="InterPro" id="IPR013783">
    <property type="entry name" value="Ig-like_fold"/>
</dbReference>
<feature type="signal peptide" evidence="5">
    <location>
        <begin position="1"/>
        <end position="18"/>
    </location>
</feature>
<feature type="chain" id="PRO_5046299168" evidence="5">
    <location>
        <begin position="19"/>
        <end position="746"/>
    </location>
</feature>
<keyword evidence="5" id="KW-0732">Signal</keyword>
<dbReference type="SUPFAM" id="SSF52058">
    <property type="entry name" value="L domain-like"/>
    <property type="match status" value="1"/>
</dbReference>
<dbReference type="PANTHER" id="PTHR24366">
    <property type="entry name" value="IG(IMMUNOGLOBULIN) AND LRR(LEUCINE RICH REPEAT) DOMAINS"/>
    <property type="match status" value="1"/>
</dbReference>
<dbReference type="InterPro" id="IPR001611">
    <property type="entry name" value="Leu-rich_rpt"/>
</dbReference>
<organism evidence="7 8">
    <name type="scientific">Echinops telfairi</name>
    <name type="common">Lesser hedgehog tenrec</name>
    <dbReference type="NCBI Taxonomy" id="9371"/>
    <lineage>
        <taxon>Eukaryota</taxon>
        <taxon>Metazoa</taxon>
        <taxon>Chordata</taxon>
        <taxon>Craniata</taxon>
        <taxon>Vertebrata</taxon>
        <taxon>Euteleostomi</taxon>
        <taxon>Mammalia</taxon>
        <taxon>Eutheria</taxon>
        <taxon>Afrotheria</taxon>
        <taxon>Tenrecidae</taxon>
        <taxon>Tenrecinae</taxon>
        <taxon>Echinops</taxon>
    </lineage>
</organism>
<feature type="transmembrane region" description="Helical" evidence="4">
    <location>
        <begin position="694"/>
        <end position="719"/>
    </location>
</feature>
<dbReference type="Gene3D" id="2.60.40.10">
    <property type="entry name" value="Immunoglobulins"/>
    <property type="match status" value="1"/>
</dbReference>
<dbReference type="Gene3D" id="3.80.10.10">
    <property type="entry name" value="Ribonuclease Inhibitor"/>
    <property type="match status" value="2"/>
</dbReference>
<feature type="compositionally biased region" description="Polar residues" evidence="3">
    <location>
        <begin position="490"/>
        <end position="520"/>
    </location>
</feature>
<dbReference type="CDD" id="cd00063">
    <property type="entry name" value="FN3"/>
    <property type="match status" value="1"/>
</dbReference>
<dbReference type="Pfam" id="PF13855">
    <property type="entry name" value="LRR_8"/>
    <property type="match status" value="1"/>
</dbReference>
<dbReference type="Pfam" id="PF00041">
    <property type="entry name" value="fn3"/>
    <property type="match status" value="1"/>
</dbReference>
<evidence type="ECO:0000256" key="1">
    <source>
        <dbReference type="ARBA" id="ARBA00022614"/>
    </source>
</evidence>
<keyword evidence="4" id="KW-0812">Transmembrane</keyword>
<dbReference type="Proteomes" id="UP000694863">
    <property type="component" value="Unplaced"/>
</dbReference>
<keyword evidence="4" id="KW-1133">Transmembrane helix</keyword>
<evidence type="ECO:0000256" key="4">
    <source>
        <dbReference type="SAM" id="Phobius"/>
    </source>
</evidence>
<feature type="region of interest" description="Disordered" evidence="3">
    <location>
        <begin position="381"/>
        <end position="531"/>
    </location>
</feature>
<accession>A0ABM0IEI8</accession>
<sequence>MGWSLLLPLLLLPALLRGQTGPPPGRVPLFGLTQQGPWAAGGGDHDQATDSPCAGIPAGEATSVTLRNRSLERLPACLPRALRSLDGSHNLLSALSGPELGALPRLQRLVLRHNRIAELRWGPGGPAGLRALDLGYNRLAALPRCPAGPAPSQLRALHLAGNPLRKLPPGAFSCFPALHALNLSSTALGDGNQEAIAPAAFVGADGRALEMLEVLDLSGTFLTHIQSEWIRDLPNLTSLYLRKMPRLKSLQGDIFKMTPNLQHLDCQDSSALSSVHTHIFEDTPHLQTLLFQNCNLSSFPPWTLNFSQEVSINLVGNPLACSCELAWLLADAQRIILNRATDTVCTPAAGSGGVFPASLALSQLPGVCQPDQTTTLVASIPPASKNSTHIPSTQSEMLGSPPSPPTTPGTSLWSQPGEGQQNTTNAATLPMETPWPATGAQSSTLEGGAHSAIISTNGYRNASGPPRASSTAWTAHPRGRLISRPPISAVPTSFTGNQWDPLPTTGNSVSQPQPNAGTPQAPQPSPSEGDIPIILMDDYSDEEEAVGEVTGPLHQDIGDCDYHPCKHLQTPCAELQRRSRCRCPGLSSEHVIPDPPRLLGVSEVTDTSAVVQWCAPNSAVHKYELHYHPKGQPEATLKVGQIHAAARQYLLSGLAPATTYHVCVLAANKAGLSPLRASVWRQPCTTFTSKSSSLLLLVALGSASGLLLISTLVLALCLCCRIRAPQPEQPPTHLVAYKNPAFDYRL</sequence>
<keyword evidence="2" id="KW-0677">Repeat</keyword>
<evidence type="ECO:0000256" key="2">
    <source>
        <dbReference type="ARBA" id="ARBA00022737"/>
    </source>
</evidence>